<dbReference type="AlphaFoldDB" id="A0AAV4SJN4"/>
<reference evidence="1 2" key="1">
    <citation type="submission" date="2021-06" db="EMBL/GenBank/DDBJ databases">
        <title>Caerostris extrusa draft genome.</title>
        <authorList>
            <person name="Kono N."/>
            <person name="Arakawa K."/>
        </authorList>
    </citation>
    <scope>NUCLEOTIDE SEQUENCE [LARGE SCALE GENOMIC DNA]</scope>
</reference>
<comment type="caution">
    <text evidence="1">The sequence shown here is derived from an EMBL/GenBank/DDBJ whole genome shotgun (WGS) entry which is preliminary data.</text>
</comment>
<proteinExistence type="predicted"/>
<keyword evidence="2" id="KW-1185">Reference proteome</keyword>
<sequence>MAAGSGFWGTVRVCAQRIILEPPVDWREATIKPPFNTIKRIPPTTQQRPDGQLASTLGFGSYKFQLFYLKQEGLVVFVEA</sequence>
<evidence type="ECO:0000313" key="1">
    <source>
        <dbReference type="EMBL" id="GIY33189.1"/>
    </source>
</evidence>
<organism evidence="1 2">
    <name type="scientific">Caerostris extrusa</name>
    <name type="common">Bark spider</name>
    <name type="synonym">Caerostris bankana</name>
    <dbReference type="NCBI Taxonomy" id="172846"/>
    <lineage>
        <taxon>Eukaryota</taxon>
        <taxon>Metazoa</taxon>
        <taxon>Ecdysozoa</taxon>
        <taxon>Arthropoda</taxon>
        <taxon>Chelicerata</taxon>
        <taxon>Arachnida</taxon>
        <taxon>Araneae</taxon>
        <taxon>Araneomorphae</taxon>
        <taxon>Entelegynae</taxon>
        <taxon>Araneoidea</taxon>
        <taxon>Araneidae</taxon>
        <taxon>Caerostris</taxon>
    </lineage>
</organism>
<evidence type="ECO:0000313" key="2">
    <source>
        <dbReference type="Proteomes" id="UP001054945"/>
    </source>
</evidence>
<accession>A0AAV4SJN4</accession>
<gene>
    <name evidence="1" type="ORF">CEXT_12251</name>
</gene>
<dbReference type="Proteomes" id="UP001054945">
    <property type="component" value="Unassembled WGS sequence"/>
</dbReference>
<name>A0AAV4SJN4_CAEEX</name>
<dbReference type="EMBL" id="BPLR01009603">
    <property type="protein sequence ID" value="GIY33189.1"/>
    <property type="molecule type" value="Genomic_DNA"/>
</dbReference>
<protein>
    <submittedName>
        <fullName evidence="1">Uncharacterized protein</fullName>
    </submittedName>
</protein>